<dbReference type="Proteomes" id="UP000886743">
    <property type="component" value="Unassembled WGS sequence"/>
</dbReference>
<keyword evidence="1 13" id="KW-0540">Nuclease</keyword>
<evidence type="ECO:0000256" key="6">
    <source>
        <dbReference type="ARBA" id="ARBA00022839"/>
    </source>
</evidence>
<keyword evidence="9 13" id="KW-0234">DNA repair</keyword>
<dbReference type="Pfam" id="PF00580">
    <property type="entry name" value="UvrD-helicase"/>
    <property type="match status" value="1"/>
</dbReference>
<dbReference type="EC" id="3.1.-.-" evidence="13"/>
<feature type="binding site" evidence="14">
    <location>
        <begin position="24"/>
        <end position="31"/>
    </location>
    <ligand>
        <name>ATP</name>
        <dbReference type="ChEBI" id="CHEBI:30616"/>
    </ligand>
</feature>
<comment type="function">
    <text evidence="13">The heterodimer acts as both an ATP-dependent DNA helicase and an ATP-dependent, dual-direction single-stranded exonuclease. Recognizes the chi site generating a DNA molecule suitable for the initiation of homologous recombination. The AddA nuclease domain is required for chi fragment generation; this subunit has the helicase and 3' -&gt; 5' nuclease activities.</text>
</comment>
<evidence type="ECO:0000256" key="2">
    <source>
        <dbReference type="ARBA" id="ARBA00022741"/>
    </source>
</evidence>
<dbReference type="SUPFAM" id="SSF52980">
    <property type="entry name" value="Restriction endonuclease-like"/>
    <property type="match status" value="1"/>
</dbReference>
<evidence type="ECO:0000256" key="3">
    <source>
        <dbReference type="ARBA" id="ARBA00022763"/>
    </source>
</evidence>
<accession>A0A9D1NH06</accession>
<dbReference type="Gene3D" id="3.40.50.300">
    <property type="entry name" value="P-loop containing nucleotide triphosphate hydrolases"/>
    <property type="match status" value="4"/>
</dbReference>
<keyword evidence="8 13" id="KW-0238">DNA-binding</keyword>
<dbReference type="InterPro" id="IPR038726">
    <property type="entry name" value="PDDEXK_AddAB-type"/>
</dbReference>
<evidence type="ECO:0000256" key="4">
    <source>
        <dbReference type="ARBA" id="ARBA00022801"/>
    </source>
</evidence>
<dbReference type="GO" id="GO:0000724">
    <property type="term" value="P:double-strand break repair via homologous recombination"/>
    <property type="evidence" value="ECO:0007669"/>
    <property type="project" value="UniProtKB-UniRule"/>
</dbReference>
<evidence type="ECO:0000256" key="5">
    <source>
        <dbReference type="ARBA" id="ARBA00022806"/>
    </source>
</evidence>
<keyword evidence="5 13" id="KW-0347">Helicase</keyword>
<dbReference type="GO" id="GO:0043138">
    <property type="term" value="F:3'-5' DNA helicase activity"/>
    <property type="evidence" value="ECO:0007669"/>
    <property type="project" value="UniProtKB-UniRule"/>
</dbReference>
<dbReference type="HAMAP" id="MF_01451">
    <property type="entry name" value="AddA"/>
    <property type="match status" value="1"/>
</dbReference>
<dbReference type="AlphaFoldDB" id="A0A9D1NH06"/>
<dbReference type="PROSITE" id="PS51198">
    <property type="entry name" value="UVRD_HELICASE_ATP_BIND"/>
    <property type="match status" value="1"/>
</dbReference>
<comment type="caution">
    <text evidence="17">The sequence shown here is derived from an EMBL/GenBank/DDBJ whole genome shotgun (WGS) entry which is preliminary data.</text>
</comment>
<dbReference type="GO" id="GO:0033202">
    <property type="term" value="C:DNA helicase complex"/>
    <property type="evidence" value="ECO:0007669"/>
    <property type="project" value="TreeGrafter"/>
</dbReference>
<dbReference type="GO" id="GO:0005829">
    <property type="term" value="C:cytosol"/>
    <property type="evidence" value="ECO:0007669"/>
    <property type="project" value="TreeGrafter"/>
</dbReference>
<sequence length="1195" mass="133195">MAVNWTDEQKKAIETEGCNLLVAAAAGSGKTAVLVERIVNLVADGKTDIDGLLVTTFTEAAAKKMKQEIADEMKKRLEEHPGDRRLARQLVLLARADICTIDAFCLKVVRANFHMLDIDPDFSIANENEAELLREQAAEELFARLYEENDEEFYGLLECYAQTRGDAALTEVVLRLHSFIRTMPDYEAWMQNCVDMYACEDGVFSGPWGEVVRQSTDTVLDGCIQSVRDALAYARETEEMASYQAPLALDESALLDMKAALKAADYDALAAKVRAFKPAAGGRAKAKTPDEVKTPVAERREAVKKQMAKLALDFYYSDEAGIRAESAYAARQVRALCRIAAELEARFFELKKQRGILDFGDVEHLCLRALTEKKEDGTIVLSAAARRLQEKYNMILVDEYQDSNELQETIFSLIARGDNIFMVGDIKQSIYRFRHTNPLLFKQKKDTYSAEEGGNRKVIMSRNFRSRKEVIDAVNFIFSQTASQLVGEIDYDAEEALNLGADYPPHEAAGGPAEIHILGGEEEEETDEELDAQGGAAAEAARVARRILELKREGFPIYDKKTGYRPVQYRDMVILMRSPSVDAQVFTEVLQSYGIPVFSDVGGGYFVTEEVELVLSLLAIIDNPMQDIKLLAVMRSPIGGFDDAELLEIRLRDSASDIYGALRTCAGGADALAEKCSAFLEKLEKWRAWSLYQPVHELIWSLYQDTGYYDFVAAMSAGRQRQANLKLLVEYARGYEKTSLKGLFRFVSYAERVKNANRDVGGAKILGENQDVVRIMSIHKSKGLEFGVVFVTRLAKRFNVKDLSKPVLMHSTLGIGVDFIDCENRYRYPTFIKRAIKEKLRLELLSEELRVLYVALTRAREKLILTLAPRSVESSKKKWLSGARAPGATLPLYYTAAATGLSDWVGAAALRHEACRAFAGEHIACADTEAQLRLYTGWEYAAAAEMQAGTVQEDTPQPQVMEEIGAALGWRYPYASVKKVPTKVSVTELKRIVNNEIDVGEAALYDTGLLAAPAFLSEKQQLSAAQRGSALHFVLQNLDLRGALDTEGVEKQISDMVKRQVIKPQQAEAADAAKIARFFASPLGQRMLKSQKIVREMPFEIALDASVLPGVDAAGEQVLLQGIIDCYFYEDGALVLVDYKTDRVNSRADAEKVKKRYAPQLALYARALEQITGETVKEKNLYLFSCESVVNYTRT</sequence>
<evidence type="ECO:0000256" key="10">
    <source>
        <dbReference type="ARBA" id="ARBA00023235"/>
    </source>
</evidence>
<comment type="cofactor">
    <cofactor evidence="13">
        <name>Mg(2+)</name>
        <dbReference type="ChEBI" id="CHEBI:18420"/>
    </cofactor>
</comment>
<dbReference type="InterPro" id="IPR014017">
    <property type="entry name" value="DNA_helicase_UvrD-like_C"/>
</dbReference>
<dbReference type="PANTHER" id="PTHR11070:SF48">
    <property type="entry name" value="ATP-DEPENDENT HELICASE_NUCLEASE SUBUNIT A"/>
    <property type="match status" value="1"/>
</dbReference>
<keyword evidence="7 13" id="KW-0067">ATP-binding</keyword>
<evidence type="ECO:0000313" key="18">
    <source>
        <dbReference type="Proteomes" id="UP000886743"/>
    </source>
</evidence>
<dbReference type="PROSITE" id="PS51217">
    <property type="entry name" value="UVRD_HELICASE_CTER"/>
    <property type="match status" value="1"/>
</dbReference>
<name>A0A9D1NH06_9FIRM</name>
<reference evidence="17" key="2">
    <citation type="journal article" date="2021" name="PeerJ">
        <title>Extensive microbial diversity within the chicken gut microbiome revealed by metagenomics and culture.</title>
        <authorList>
            <person name="Gilroy R."/>
            <person name="Ravi A."/>
            <person name="Getino M."/>
            <person name="Pursley I."/>
            <person name="Horton D.L."/>
            <person name="Alikhan N.F."/>
            <person name="Baker D."/>
            <person name="Gharbi K."/>
            <person name="Hall N."/>
            <person name="Watson M."/>
            <person name="Adriaenssens E.M."/>
            <person name="Foster-Nyarko E."/>
            <person name="Jarju S."/>
            <person name="Secka A."/>
            <person name="Antonio M."/>
            <person name="Oren A."/>
            <person name="Chaudhuri R.R."/>
            <person name="La Ragione R."/>
            <person name="Hildebrand F."/>
            <person name="Pallen M.J."/>
        </authorList>
    </citation>
    <scope>NUCLEOTIDE SEQUENCE</scope>
    <source>
        <strain evidence="17">4920</strain>
    </source>
</reference>
<evidence type="ECO:0000256" key="14">
    <source>
        <dbReference type="PROSITE-ProRule" id="PRU00560"/>
    </source>
</evidence>
<comment type="subunit">
    <text evidence="13">Heterodimer of AddA and AddB/RexB.</text>
</comment>
<keyword evidence="2 13" id="KW-0547">Nucleotide-binding</keyword>
<evidence type="ECO:0000259" key="16">
    <source>
        <dbReference type="PROSITE" id="PS51217"/>
    </source>
</evidence>
<evidence type="ECO:0000256" key="8">
    <source>
        <dbReference type="ARBA" id="ARBA00023125"/>
    </source>
</evidence>
<protein>
    <recommendedName>
        <fullName evidence="13">ATP-dependent helicase/nuclease subunit A</fullName>
        <ecNumber evidence="13">3.1.-.-</ecNumber>
        <ecNumber evidence="13">5.6.2.4</ecNumber>
    </recommendedName>
    <alternativeName>
        <fullName evidence="13">ATP-dependent helicase/nuclease AddA</fullName>
    </alternativeName>
    <alternativeName>
        <fullName evidence="13">DNA 3'-5' helicase AddA</fullName>
    </alternativeName>
</protein>
<evidence type="ECO:0000256" key="12">
    <source>
        <dbReference type="ARBA" id="ARBA00048988"/>
    </source>
</evidence>
<evidence type="ECO:0000256" key="1">
    <source>
        <dbReference type="ARBA" id="ARBA00022722"/>
    </source>
</evidence>
<dbReference type="GO" id="GO:0008408">
    <property type="term" value="F:3'-5' exonuclease activity"/>
    <property type="evidence" value="ECO:0007669"/>
    <property type="project" value="UniProtKB-UniRule"/>
</dbReference>
<dbReference type="EC" id="5.6.2.4" evidence="13"/>
<proteinExistence type="inferred from homology"/>
<dbReference type="GO" id="GO:0003690">
    <property type="term" value="F:double-stranded DNA binding"/>
    <property type="evidence" value="ECO:0007669"/>
    <property type="project" value="UniProtKB-UniRule"/>
</dbReference>
<dbReference type="Pfam" id="PF12705">
    <property type="entry name" value="PDDEXK_1"/>
    <property type="match status" value="1"/>
</dbReference>
<evidence type="ECO:0000256" key="7">
    <source>
        <dbReference type="ARBA" id="ARBA00022840"/>
    </source>
</evidence>
<dbReference type="InterPro" id="IPR011335">
    <property type="entry name" value="Restrct_endonuc-II-like"/>
</dbReference>
<evidence type="ECO:0000256" key="11">
    <source>
        <dbReference type="ARBA" id="ARBA00034617"/>
    </source>
</evidence>
<comment type="catalytic activity">
    <reaction evidence="12 13">
        <text>ATP + H2O = ADP + phosphate + H(+)</text>
        <dbReference type="Rhea" id="RHEA:13065"/>
        <dbReference type="ChEBI" id="CHEBI:15377"/>
        <dbReference type="ChEBI" id="CHEBI:15378"/>
        <dbReference type="ChEBI" id="CHEBI:30616"/>
        <dbReference type="ChEBI" id="CHEBI:43474"/>
        <dbReference type="ChEBI" id="CHEBI:456216"/>
        <dbReference type="EC" id="5.6.2.4"/>
    </reaction>
</comment>
<dbReference type="InterPro" id="IPR011604">
    <property type="entry name" value="PDDEXK-like_dom_sf"/>
</dbReference>
<keyword evidence="6 13" id="KW-0269">Exonuclease</keyword>
<dbReference type="NCBIfam" id="TIGR02785">
    <property type="entry name" value="addA_Gpos"/>
    <property type="match status" value="1"/>
</dbReference>
<keyword evidence="3 13" id="KW-0227">DNA damage</keyword>
<dbReference type="InterPro" id="IPR014152">
    <property type="entry name" value="AddA"/>
</dbReference>
<gene>
    <name evidence="13 17" type="primary">addA</name>
    <name evidence="17" type="ORF">IAC74_02410</name>
</gene>
<keyword evidence="4 13" id="KW-0378">Hydrolase</keyword>
<dbReference type="InterPro" id="IPR027417">
    <property type="entry name" value="P-loop_NTPase"/>
</dbReference>
<comment type="similarity">
    <text evidence="13">Belongs to the helicase family. AddA subfamily.</text>
</comment>
<reference evidence="17" key="1">
    <citation type="submission" date="2020-10" db="EMBL/GenBank/DDBJ databases">
        <authorList>
            <person name="Gilroy R."/>
        </authorList>
    </citation>
    <scope>NUCLEOTIDE SEQUENCE</scope>
    <source>
        <strain evidence="17">4920</strain>
    </source>
</reference>
<evidence type="ECO:0000256" key="13">
    <source>
        <dbReference type="HAMAP-Rule" id="MF_01451"/>
    </source>
</evidence>
<evidence type="ECO:0000256" key="9">
    <source>
        <dbReference type="ARBA" id="ARBA00023204"/>
    </source>
</evidence>
<evidence type="ECO:0000259" key="15">
    <source>
        <dbReference type="PROSITE" id="PS51198"/>
    </source>
</evidence>
<dbReference type="EMBL" id="DVOF01000069">
    <property type="protein sequence ID" value="HIV02401.1"/>
    <property type="molecule type" value="Genomic_DNA"/>
</dbReference>
<dbReference type="InterPro" id="IPR000212">
    <property type="entry name" value="DNA_helicase_UvrD/REP"/>
</dbReference>
<dbReference type="Gene3D" id="3.90.320.10">
    <property type="match status" value="1"/>
</dbReference>
<dbReference type="GO" id="GO:0005524">
    <property type="term" value="F:ATP binding"/>
    <property type="evidence" value="ECO:0007669"/>
    <property type="project" value="UniProtKB-UniRule"/>
</dbReference>
<dbReference type="PANTHER" id="PTHR11070">
    <property type="entry name" value="UVRD / RECB / PCRA DNA HELICASE FAMILY MEMBER"/>
    <property type="match status" value="1"/>
</dbReference>
<feature type="domain" description="UvrD-like helicase ATP-binding" evidence="15">
    <location>
        <begin position="3"/>
        <end position="467"/>
    </location>
</feature>
<dbReference type="Pfam" id="PF13361">
    <property type="entry name" value="UvrD_C"/>
    <property type="match status" value="1"/>
</dbReference>
<dbReference type="SUPFAM" id="SSF52540">
    <property type="entry name" value="P-loop containing nucleoside triphosphate hydrolases"/>
    <property type="match status" value="1"/>
</dbReference>
<comment type="catalytic activity">
    <reaction evidence="11 13">
        <text>Couples ATP hydrolysis with the unwinding of duplex DNA by translocating in the 3'-5' direction.</text>
        <dbReference type="EC" id="5.6.2.4"/>
    </reaction>
</comment>
<feature type="domain" description="UvrD-like helicase C-terminal" evidence="16">
    <location>
        <begin position="494"/>
        <end position="783"/>
    </location>
</feature>
<organism evidence="17 18">
    <name type="scientific">Candidatus Aphodoplasma excrementigallinarum</name>
    <dbReference type="NCBI Taxonomy" id="2840673"/>
    <lineage>
        <taxon>Bacteria</taxon>
        <taxon>Bacillati</taxon>
        <taxon>Bacillota</taxon>
        <taxon>Clostridia</taxon>
        <taxon>Eubacteriales</taxon>
        <taxon>Candidatus Aphodoplasma</taxon>
    </lineage>
</organism>
<keyword evidence="10 13" id="KW-0413">Isomerase</keyword>
<evidence type="ECO:0000313" key="17">
    <source>
        <dbReference type="EMBL" id="HIV02401.1"/>
    </source>
</evidence>
<dbReference type="InterPro" id="IPR014016">
    <property type="entry name" value="UvrD-like_ATP-bd"/>
</dbReference>